<organism evidence="2 3">
    <name type="scientific">Bipolaris victoriae (strain FI3)</name>
    <name type="common">Victoria blight of oats agent</name>
    <name type="synonym">Cochliobolus victoriae</name>
    <dbReference type="NCBI Taxonomy" id="930091"/>
    <lineage>
        <taxon>Eukaryota</taxon>
        <taxon>Fungi</taxon>
        <taxon>Dikarya</taxon>
        <taxon>Ascomycota</taxon>
        <taxon>Pezizomycotina</taxon>
        <taxon>Dothideomycetes</taxon>
        <taxon>Pleosporomycetidae</taxon>
        <taxon>Pleosporales</taxon>
        <taxon>Pleosporineae</taxon>
        <taxon>Pleosporaceae</taxon>
        <taxon>Bipolaris</taxon>
    </lineage>
</organism>
<dbReference type="AlphaFoldDB" id="W7E848"/>
<reference evidence="2 3" key="1">
    <citation type="journal article" date="2013" name="PLoS Genet.">
        <title>Comparative genome structure, secondary metabolite, and effector coding capacity across Cochliobolus pathogens.</title>
        <authorList>
            <person name="Condon B.J."/>
            <person name="Leng Y."/>
            <person name="Wu D."/>
            <person name="Bushley K.E."/>
            <person name="Ohm R.A."/>
            <person name="Otillar R."/>
            <person name="Martin J."/>
            <person name="Schackwitz W."/>
            <person name="Grimwood J."/>
            <person name="MohdZainudin N."/>
            <person name="Xue C."/>
            <person name="Wang R."/>
            <person name="Manning V.A."/>
            <person name="Dhillon B."/>
            <person name="Tu Z.J."/>
            <person name="Steffenson B.J."/>
            <person name="Salamov A."/>
            <person name="Sun H."/>
            <person name="Lowry S."/>
            <person name="LaButti K."/>
            <person name="Han J."/>
            <person name="Copeland A."/>
            <person name="Lindquist E."/>
            <person name="Barry K."/>
            <person name="Schmutz J."/>
            <person name="Baker S.E."/>
            <person name="Ciuffetti L.M."/>
            <person name="Grigoriev I.V."/>
            <person name="Zhong S."/>
            <person name="Turgeon B.G."/>
        </authorList>
    </citation>
    <scope>NUCLEOTIDE SEQUENCE [LARGE SCALE GENOMIC DNA]</scope>
    <source>
        <strain evidence="2 3">FI3</strain>
    </source>
</reference>
<feature type="chain" id="PRO_5004891039" evidence="1">
    <location>
        <begin position="25"/>
        <end position="207"/>
    </location>
</feature>
<evidence type="ECO:0000256" key="1">
    <source>
        <dbReference type="SAM" id="SignalP"/>
    </source>
</evidence>
<dbReference type="EMBL" id="KI968768">
    <property type="protein sequence ID" value="EUN24351.1"/>
    <property type="molecule type" value="Genomic_DNA"/>
</dbReference>
<name>W7E848_BIPV3</name>
<dbReference type="Proteomes" id="UP000054337">
    <property type="component" value="Unassembled WGS sequence"/>
</dbReference>
<keyword evidence="1" id="KW-0732">Signal</keyword>
<accession>W7E848</accession>
<evidence type="ECO:0000313" key="2">
    <source>
        <dbReference type="EMBL" id="EUN24351.1"/>
    </source>
</evidence>
<gene>
    <name evidence="2" type="ORF">COCVIDRAFT_18222</name>
</gene>
<proteinExistence type="predicted"/>
<dbReference type="HOGENOM" id="CLU_1440938_0_0_1"/>
<keyword evidence="3" id="KW-1185">Reference proteome</keyword>
<feature type="signal peptide" evidence="1">
    <location>
        <begin position="1"/>
        <end position="24"/>
    </location>
</feature>
<dbReference type="GeneID" id="26252137"/>
<dbReference type="RefSeq" id="XP_014553922.1">
    <property type="nucleotide sequence ID" value="XM_014698436.1"/>
</dbReference>
<sequence length="207" mass="22517">MLLTSTKTWMSLFLALSAVPTVLCAPSQGSLNLEPVQEITSPLALFPRAISHAMTERDVVPTHLDKRAVITSPNTRRVINLSLKEAIHGIAAGTTWTWRIAYQFVGNINGQSGRLTGANEGSSAGSAAFPDFQIEHIFSNAVDGVVTAIFDVVNSANQKFELKLVWDETFKTASATVEQVIHSYCTYFTPGGAQEHLSQDQFSFTLV</sequence>
<protein>
    <submittedName>
        <fullName evidence="2">Uncharacterized protein</fullName>
    </submittedName>
</protein>
<dbReference type="OrthoDB" id="3674159at2759"/>
<evidence type="ECO:0000313" key="3">
    <source>
        <dbReference type="Proteomes" id="UP000054337"/>
    </source>
</evidence>